<sequence length="136" mass="14957">MRLSRDELEQLQTRMAQRDMATLSPSSTSSLPDYPTSSTNDGFVHYSYGYPSRDRDEWAQTITPQLPRTNSQGGPSPSGSRLQPSTSILTGDTKQVPPQALPIANIGQLPAPVLSNGNSRHRTMAKKKRYPSLKPC</sequence>
<dbReference type="GeneID" id="18813508"/>
<feature type="compositionally biased region" description="Polar residues" evidence="1">
    <location>
        <begin position="60"/>
        <end position="93"/>
    </location>
</feature>
<evidence type="ECO:0000313" key="2">
    <source>
        <dbReference type="EMBL" id="EGO23224.1"/>
    </source>
</evidence>
<dbReference type="EMBL" id="GL945436">
    <property type="protein sequence ID" value="EGO23224.1"/>
    <property type="molecule type" value="Genomic_DNA"/>
</dbReference>
<proteinExistence type="predicted"/>
<dbReference type="Proteomes" id="UP000008064">
    <property type="component" value="Unassembled WGS sequence"/>
</dbReference>
<name>F8P246_SERL9</name>
<protein>
    <submittedName>
        <fullName evidence="2">Uncharacterized protein</fullName>
    </submittedName>
</protein>
<dbReference type="HOGENOM" id="CLU_1876694_0_0_1"/>
<dbReference type="RefSeq" id="XP_007320464.1">
    <property type="nucleotide sequence ID" value="XM_007320402.1"/>
</dbReference>
<evidence type="ECO:0000256" key="1">
    <source>
        <dbReference type="SAM" id="MobiDB-lite"/>
    </source>
</evidence>
<organism>
    <name type="scientific">Serpula lacrymans var. lacrymans (strain S7.9)</name>
    <name type="common">Dry rot fungus</name>
    <dbReference type="NCBI Taxonomy" id="578457"/>
    <lineage>
        <taxon>Eukaryota</taxon>
        <taxon>Fungi</taxon>
        <taxon>Dikarya</taxon>
        <taxon>Basidiomycota</taxon>
        <taxon>Agaricomycotina</taxon>
        <taxon>Agaricomycetes</taxon>
        <taxon>Agaricomycetidae</taxon>
        <taxon>Boletales</taxon>
        <taxon>Coniophorineae</taxon>
        <taxon>Serpulaceae</taxon>
        <taxon>Serpula</taxon>
    </lineage>
</organism>
<gene>
    <name evidence="2" type="ORF">SERLADRAFT_416630</name>
</gene>
<feature type="compositionally biased region" description="Low complexity" evidence="1">
    <location>
        <begin position="22"/>
        <end position="39"/>
    </location>
</feature>
<feature type="region of interest" description="Disordered" evidence="1">
    <location>
        <begin position="1"/>
        <end position="136"/>
    </location>
</feature>
<reference evidence="2" key="1">
    <citation type="submission" date="2011-04" db="EMBL/GenBank/DDBJ databases">
        <title>Evolution of plant cell wall degrading machinery underlies the functional diversity of forest fungi.</title>
        <authorList>
            <consortium name="US DOE Joint Genome Institute (JGI-PGF)"/>
            <person name="Eastwood D.C."/>
            <person name="Floudas D."/>
            <person name="Binder M."/>
            <person name="Majcherczyk A."/>
            <person name="Schneider P."/>
            <person name="Aerts A."/>
            <person name="Asiegbu F.O."/>
            <person name="Baker S.E."/>
            <person name="Barry K."/>
            <person name="Bendiksby M."/>
            <person name="Blumentritt M."/>
            <person name="Coutinho P.M."/>
            <person name="Cullen D."/>
            <person name="Cullen D."/>
            <person name="Gathman A."/>
            <person name="Goodell B."/>
            <person name="Henrissat B."/>
            <person name="Ihrmark K."/>
            <person name="Kauserud H."/>
            <person name="Kohler A."/>
            <person name="LaButti K."/>
            <person name="Lapidus A."/>
            <person name="Lavin J.L."/>
            <person name="Lee Y.-H."/>
            <person name="Lindquist E."/>
            <person name="Lilly W."/>
            <person name="Lucas S."/>
            <person name="Morin E."/>
            <person name="Murat C."/>
            <person name="Oguiza J.A."/>
            <person name="Park J."/>
            <person name="Pisabarro A.G."/>
            <person name="Riley R."/>
            <person name="Rosling A."/>
            <person name="Salamov A."/>
            <person name="Schmidt O."/>
            <person name="Schmutz J."/>
            <person name="Skrede I."/>
            <person name="Stenlid J."/>
            <person name="Wiebenga A."/>
            <person name="Xie X."/>
            <person name="Kues U."/>
            <person name="Hibbett D.S."/>
            <person name="Hoffmeister D."/>
            <person name="Hogberg N."/>
            <person name="Martin F."/>
            <person name="Grigoriev I.V."/>
            <person name="Watkinson S.C."/>
        </authorList>
    </citation>
    <scope>NUCLEOTIDE SEQUENCE</scope>
    <source>
        <strain evidence="2">S7.9</strain>
    </source>
</reference>
<feature type="compositionally biased region" description="Basic residues" evidence="1">
    <location>
        <begin position="119"/>
        <end position="136"/>
    </location>
</feature>
<dbReference type="KEGG" id="sla:SERLADRAFT_416630"/>
<accession>F8P246</accession>
<dbReference type="AlphaFoldDB" id="F8P246"/>